<dbReference type="EMBL" id="JAFJYH010000021">
    <property type="protein sequence ID" value="KAG4424381.1"/>
    <property type="molecule type" value="Genomic_DNA"/>
</dbReference>
<evidence type="ECO:0000313" key="2">
    <source>
        <dbReference type="EMBL" id="KAG4424381.1"/>
    </source>
</evidence>
<name>A0A8H7WGM3_9HELO</name>
<dbReference type="PANTHER" id="PTHR36986:SF1">
    <property type="entry name" value="UPF0643 PROTEIN PB2B2.08"/>
    <property type="match status" value="1"/>
</dbReference>
<evidence type="ECO:0000313" key="3">
    <source>
        <dbReference type="Proteomes" id="UP000664132"/>
    </source>
</evidence>
<sequence length="230" mass="25698">MATTLPAPSLSEGRAQTKGGSPFPLKEPITISSHVVAPIEKAMSMTKKELLVVSPYLEESHLLDLSTLDTPNQLLANALVDLKFIRDDHRTAPYLDSLNWPEIINSVRKLAETSDFKWKTTDFYIVVFRSRIPPTTVYADLGVLDKAAHAEATESGGFLKYLFSCPDAEGRNLATCVWRSKHDAAIGSVGPHHRKAAQATRLLYAEWAIERLRLVIHDEFKSWDIVQWSA</sequence>
<comment type="caution">
    <text evidence="2">The sequence shown here is derived from an EMBL/GenBank/DDBJ whole genome shotgun (WGS) entry which is preliminary data.</text>
</comment>
<keyword evidence="3" id="KW-1185">Reference proteome</keyword>
<dbReference type="AlphaFoldDB" id="A0A8H7WGM3"/>
<dbReference type="PANTHER" id="PTHR36986">
    <property type="entry name" value="UPF0643 PROTEIN PB2B2.08"/>
    <property type="match status" value="1"/>
</dbReference>
<protein>
    <submittedName>
        <fullName evidence="2">Uncharacterized protein</fullName>
    </submittedName>
</protein>
<feature type="region of interest" description="Disordered" evidence="1">
    <location>
        <begin position="1"/>
        <end position="24"/>
    </location>
</feature>
<gene>
    <name evidence="2" type="ORF">IFR04_002437</name>
</gene>
<organism evidence="2 3">
    <name type="scientific">Cadophora malorum</name>
    <dbReference type="NCBI Taxonomy" id="108018"/>
    <lineage>
        <taxon>Eukaryota</taxon>
        <taxon>Fungi</taxon>
        <taxon>Dikarya</taxon>
        <taxon>Ascomycota</taxon>
        <taxon>Pezizomycotina</taxon>
        <taxon>Leotiomycetes</taxon>
        <taxon>Helotiales</taxon>
        <taxon>Ploettnerulaceae</taxon>
        <taxon>Cadophora</taxon>
    </lineage>
</organism>
<dbReference type="OrthoDB" id="2140489at2759"/>
<evidence type="ECO:0000256" key="1">
    <source>
        <dbReference type="SAM" id="MobiDB-lite"/>
    </source>
</evidence>
<proteinExistence type="predicted"/>
<reference evidence="2" key="1">
    <citation type="submission" date="2021-02" db="EMBL/GenBank/DDBJ databases">
        <title>Genome sequence Cadophora malorum strain M34.</title>
        <authorList>
            <person name="Stefanovic E."/>
            <person name="Vu D."/>
            <person name="Scully C."/>
            <person name="Dijksterhuis J."/>
            <person name="Roader J."/>
            <person name="Houbraken J."/>
        </authorList>
    </citation>
    <scope>NUCLEOTIDE SEQUENCE</scope>
    <source>
        <strain evidence="2">M34</strain>
    </source>
</reference>
<dbReference type="Proteomes" id="UP000664132">
    <property type="component" value="Unassembled WGS sequence"/>
</dbReference>
<accession>A0A8H7WGM3</accession>